<evidence type="ECO:0000313" key="2">
    <source>
        <dbReference type="EMBL" id="CAE7233206.1"/>
    </source>
</evidence>
<evidence type="ECO:0000313" key="3">
    <source>
        <dbReference type="Proteomes" id="UP000604046"/>
    </source>
</evidence>
<dbReference type="AlphaFoldDB" id="A0A812KTJ2"/>
<name>A0A812KTJ2_9DINO</name>
<proteinExistence type="predicted"/>
<gene>
    <name evidence="2" type="ORF">SNAT2548_LOCUS9720</name>
</gene>
<evidence type="ECO:0008006" key="4">
    <source>
        <dbReference type="Google" id="ProtNLM"/>
    </source>
</evidence>
<dbReference type="Proteomes" id="UP000604046">
    <property type="component" value="Unassembled WGS sequence"/>
</dbReference>
<accession>A0A812KTJ2</accession>
<organism evidence="2 3">
    <name type="scientific">Symbiodinium natans</name>
    <dbReference type="NCBI Taxonomy" id="878477"/>
    <lineage>
        <taxon>Eukaryota</taxon>
        <taxon>Sar</taxon>
        <taxon>Alveolata</taxon>
        <taxon>Dinophyceae</taxon>
        <taxon>Suessiales</taxon>
        <taxon>Symbiodiniaceae</taxon>
        <taxon>Symbiodinium</taxon>
    </lineage>
</organism>
<comment type="caution">
    <text evidence="2">The sequence shown here is derived from an EMBL/GenBank/DDBJ whole genome shotgun (WGS) entry which is preliminary data.</text>
</comment>
<reference evidence="2" key="1">
    <citation type="submission" date="2021-02" db="EMBL/GenBank/DDBJ databases">
        <authorList>
            <person name="Dougan E. K."/>
            <person name="Rhodes N."/>
            <person name="Thang M."/>
            <person name="Chan C."/>
        </authorList>
    </citation>
    <scope>NUCLEOTIDE SEQUENCE</scope>
</reference>
<dbReference type="EMBL" id="CAJNDS010000779">
    <property type="protein sequence ID" value="CAE7233206.1"/>
    <property type="molecule type" value="Genomic_DNA"/>
</dbReference>
<evidence type="ECO:0000256" key="1">
    <source>
        <dbReference type="SAM" id="MobiDB-lite"/>
    </source>
</evidence>
<sequence length="591" mass="67201">MRFGNDGPISSSRMVRRRKPLPEDHKWKAKSRWCVGGHTDPDTGSLTTYSPTPQGEGMMAFMQTSLNLGHRFSFTDVRNAFCQSDKLVRPRGPIYASPCEGLGLPEGALIAIDVPVYGLDDAPAAWRTTVVRHLIDEMGYVRNLVEPCWFMKFEESSEGKKKNVSQILLEVDDFIVTALPSHEAEVERRLRERFHFGKWERNEAEYAGRRVRVLHDRILVDQGKYIREQVRPVPLEKTRKQDKKSPLLKEEFEMLRSCIYKIPWLAKESRPEMAGLASIMASRLTVATIEDVMTVNKCVNHLNNTADRAITLWKFVPDEMSFVVVTDAGGITTRPGEEDEMGLPVDATQGAWAVIATSHLPTGRERVKGSLLAWRSSKLKRKVFSSFGGEAQAMLQGINEVDWLQVMVRDAVIHDVQLRDWRNSLSPHMLVLRGECQLHGRQQQCSVTDAKSLFDCILKENPQGRQDRKAALELAIVVKDLQETRSFVRWTPHQKNIVDSLTKIDPLKGNGAMEDFLKSGILSLVDVKEELENRASDPRFRRRSHSASVARLLQEHQNDYMTLWSTLIWGNCEVVLEVFGGLLRAIDQRDM</sequence>
<feature type="region of interest" description="Disordered" evidence="1">
    <location>
        <begin position="1"/>
        <end position="23"/>
    </location>
</feature>
<dbReference type="OrthoDB" id="434385at2759"/>
<keyword evidence="3" id="KW-1185">Reference proteome</keyword>
<protein>
    <recommendedName>
        <fullName evidence="4">Copia protein</fullName>
    </recommendedName>
</protein>